<dbReference type="InterPro" id="IPR050924">
    <property type="entry name" value="Peroxiredoxin_BCP/PrxQ"/>
</dbReference>
<proteinExistence type="inferred from homology"/>
<dbReference type="NCBIfam" id="NF006960">
    <property type="entry name" value="PRK09437.1"/>
    <property type="match status" value="1"/>
</dbReference>
<dbReference type="InterPro" id="IPR024706">
    <property type="entry name" value="Peroxiredoxin_AhpC-typ"/>
</dbReference>
<evidence type="ECO:0000256" key="2">
    <source>
        <dbReference type="ARBA" id="ARBA00011245"/>
    </source>
</evidence>
<dbReference type="STRING" id="29332.AWH48_11760"/>
<dbReference type="GO" id="GO:0005737">
    <property type="term" value="C:cytoplasm"/>
    <property type="evidence" value="ECO:0007669"/>
    <property type="project" value="TreeGrafter"/>
</dbReference>
<dbReference type="CDD" id="cd03017">
    <property type="entry name" value="PRX_BCP"/>
    <property type="match status" value="1"/>
</dbReference>
<dbReference type="GO" id="GO:0034599">
    <property type="term" value="P:cellular response to oxidative stress"/>
    <property type="evidence" value="ECO:0007669"/>
    <property type="project" value="TreeGrafter"/>
</dbReference>
<keyword evidence="8" id="KW-0676">Redox-active center</keyword>
<keyword evidence="6" id="KW-0560">Oxidoreductase</keyword>
<evidence type="ECO:0000259" key="14">
    <source>
        <dbReference type="PROSITE" id="PS51352"/>
    </source>
</evidence>
<dbReference type="SUPFAM" id="SSF52833">
    <property type="entry name" value="Thioredoxin-like"/>
    <property type="match status" value="1"/>
</dbReference>
<evidence type="ECO:0000256" key="4">
    <source>
        <dbReference type="ARBA" id="ARBA00022559"/>
    </source>
</evidence>
<dbReference type="InterPro" id="IPR036249">
    <property type="entry name" value="Thioredoxin-like_sf"/>
</dbReference>
<feature type="domain" description="Thioredoxin" evidence="14">
    <location>
        <begin position="3"/>
        <end position="156"/>
    </location>
</feature>
<dbReference type="InterPro" id="IPR013766">
    <property type="entry name" value="Thioredoxin_domain"/>
</dbReference>
<keyword evidence="5" id="KW-0049">Antioxidant</keyword>
<evidence type="ECO:0000256" key="3">
    <source>
        <dbReference type="ARBA" id="ARBA00013017"/>
    </source>
</evidence>
<dbReference type="EC" id="1.11.1.24" evidence="3"/>
<evidence type="ECO:0000256" key="9">
    <source>
        <dbReference type="ARBA" id="ARBA00032824"/>
    </source>
</evidence>
<dbReference type="PIRSF" id="PIRSF000239">
    <property type="entry name" value="AHPC"/>
    <property type="match status" value="1"/>
</dbReference>
<keyword evidence="16" id="KW-1185">Reference proteome</keyword>
<evidence type="ECO:0000256" key="10">
    <source>
        <dbReference type="ARBA" id="ARBA00038489"/>
    </source>
</evidence>
<dbReference type="GO" id="GO:0008379">
    <property type="term" value="F:thioredoxin peroxidase activity"/>
    <property type="evidence" value="ECO:0007669"/>
    <property type="project" value="TreeGrafter"/>
</dbReference>
<evidence type="ECO:0000313" key="16">
    <source>
        <dbReference type="Proteomes" id="UP000076935"/>
    </source>
</evidence>
<dbReference type="Pfam" id="PF00578">
    <property type="entry name" value="AhpC-TSA"/>
    <property type="match status" value="1"/>
</dbReference>
<protein>
    <recommendedName>
        <fullName evidence="3">thioredoxin-dependent peroxiredoxin</fullName>
        <ecNumber evidence="3">1.11.1.24</ecNumber>
    </recommendedName>
    <alternativeName>
        <fullName evidence="11">Bacterioferritin comigratory protein</fullName>
    </alternativeName>
    <alternativeName>
        <fullName evidence="9">Thioredoxin peroxidase</fullName>
    </alternativeName>
</protein>
<comment type="caution">
    <text evidence="15">The sequence shown here is derived from an EMBL/GenBank/DDBJ whole genome shotgun (WGS) entry which is preliminary data.</text>
</comment>
<evidence type="ECO:0000256" key="12">
    <source>
        <dbReference type="ARBA" id="ARBA00049091"/>
    </source>
</evidence>
<gene>
    <name evidence="15" type="ORF">AWH49_10130</name>
</gene>
<comment type="function">
    <text evidence="1">Thiol-specific peroxidase that catalyzes the reduction of hydrogen peroxide and organic hydroperoxides to water and alcohols, respectively. Plays a role in cell protection against oxidative stress by detoxifying peroxides and as sensor of hydrogen peroxide-mediated signaling events.</text>
</comment>
<dbReference type="EMBL" id="LQWY01000008">
    <property type="protein sequence ID" value="OAH62384.1"/>
    <property type="molecule type" value="Genomic_DNA"/>
</dbReference>
<sequence>MAELTGQPAPIFTLPDQNGDMVNIVDFKGKNVILYFYPKDMTPGCTTEACDFRDQYSEFSTLDTVILGISPDPAARHQKFIEKHTLPFTLLADEEQAAAELYGVWTLKKNFGKEYMGIERSTFLINKEGIVAKEWRKVRVKGHMEETLQAVKELNEGTLNSFHTQS</sequence>
<dbReference type="PANTHER" id="PTHR42801">
    <property type="entry name" value="THIOREDOXIN-DEPENDENT PEROXIDE REDUCTASE"/>
    <property type="match status" value="1"/>
</dbReference>
<evidence type="ECO:0000256" key="5">
    <source>
        <dbReference type="ARBA" id="ARBA00022862"/>
    </source>
</evidence>
<dbReference type="Proteomes" id="UP000076935">
    <property type="component" value="Unassembled WGS sequence"/>
</dbReference>
<comment type="catalytic activity">
    <reaction evidence="12">
        <text>a hydroperoxide + [thioredoxin]-dithiol = an alcohol + [thioredoxin]-disulfide + H2O</text>
        <dbReference type="Rhea" id="RHEA:62620"/>
        <dbReference type="Rhea" id="RHEA-COMP:10698"/>
        <dbReference type="Rhea" id="RHEA-COMP:10700"/>
        <dbReference type="ChEBI" id="CHEBI:15377"/>
        <dbReference type="ChEBI" id="CHEBI:29950"/>
        <dbReference type="ChEBI" id="CHEBI:30879"/>
        <dbReference type="ChEBI" id="CHEBI:35924"/>
        <dbReference type="ChEBI" id="CHEBI:50058"/>
        <dbReference type="EC" id="1.11.1.24"/>
    </reaction>
</comment>
<dbReference type="PANTHER" id="PTHR42801:SF4">
    <property type="entry name" value="AHPC_TSA FAMILY PROTEIN"/>
    <property type="match status" value="1"/>
</dbReference>
<keyword evidence="4" id="KW-0575">Peroxidase</keyword>
<dbReference type="InterPro" id="IPR000866">
    <property type="entry name" value="AhpC/TSA"/>
</dbReference>
<dbReference type="PROSITE" id="PS51352">
    <property type="entry name" value="THIOREDOXIN_2"/>
    <property type="match status" value="1"/>
</dbReference>
<organism evidence="15 16">
    <name type="scientific">Domibacillus aminovorans</name>
    <dbReference type="NCBI Taxonomy" id="29332"/>
    <lineage>
        <taxon>Bacteria</taxon>
        <taxon>Bacillati</taxon>
        <taxon>Bacillota</taxon>
        <taxon>Bacilli</taxon>
        <taxon>Bacillales</taxon>
        <taxon>Bacillaceae</taxon>
        <taxon>Domibacillus</taxon>
    </lineage>
</organism>
<evidence type="ECO:0000256" key="1">
    <source>
        <dbReference type="ARBA" id="ARBA00003330"/>
    </source>
</evidence>
<reference evidence="15 16" key="1">
    <citation type="submission" date="2016-01" db="EMBL/GenBank/DDBJ databases">
        <title>Investigation of taxonomic status of Bacillus aminovorans.</title>
        <authorList>
            <person name="Verma A."/>
            <person name="Pal Y."/>
            <person name="Krishnamurthi S."/>
        </authorList>
    </citation>
    <scope>NUCLEOTIDE SEQUENCE [LARGE SCALE GENOMIC DNA]</scope>
    <source>
        <strain evidence="15 16">DSM 1314</strain>
    </source>
</reference>
<evidence type="ECO:0000313" key="15">
    <source>
        <dbReference type="EMBL" id="OAH62384.1"/>
    </source>
</evidence>
<evidence type="ECO:0000256" key="8">
    <source>
        <dbReference type="ARBA" id="ARBA00023284"/>
    </source>
</evidence>
<comment type="similarity">
    <text evidence="10">Belongs to the peroxiredoxin family. BCP/PrxQ subfamily.</text>
</comment>
<dbReference type="FunFam" id="3.40.30.10:FF:000007">
    <property type="entry name" value="Thioredoxin-dependent thiol peroxidase"/>
    <property type="match status" value="1"/>
</dbReference>
<dbReference type="AlphaFoldDB" id="A0A177LA68"/>
<feature type="active site" description="Cysteine sulfenic acid (-SOH) intermediate; for peroxidase activity" evidence="13">
    <location>
        <position position="45"/>
    </location>
</feature>
<dbReference type="Gene3D" id="3.40.30.10">
    <property type="entry name" value="Glutaredoxin"/>
    <property type="match status" value="1"/>
</dbReference>
<evidence type="ECO:0000256" key="13">
    <source>
        <dbReference type="PIRSR" id="PIRSR000239-1"/>
    </source>
</evidence>
<dbReference type="RefSeq" id="WP_063964795.1">
    <property type="nucleotide sequence ID" value="NZ_JBCNAN010000005.1"/>
</dbReference>
<dbReference type="GO" id="GO:0045454">
    <property type="term" value="P:cell redox homeostasis"/>
    <property type="evidence" value="ECO:0007669"/>
    <property type="project" value="TreeGrafter"/>
</dbReference>
<accession>A0A177LA68</accession>
<evidence type="ECO:0000256" key="7">
    <source>
        <dbReference type="ARBA" id="ARBA00023157"/>
    </source>
</evidence>
<evidence type="ECO:0000256" key="11">
    <source>
        <dbReference type="ARBA" id="ARBA00041373"/>
    </source>
</evidence>
<keyword evidence="7" id="KW-1015">Disulfide bond</keyword>
<name>A0A177LA68_9BACI</name>
<comment type="subunit">
    <text evidence="2">Monomer.</text>
</comment>
<evidence type="ECO:0000256" key="6">
    <source>
        <dbReference type="ARBA" id="ARBA00023002"/>
    </source>
</evidence>